<comment type="caution">
    <text evidence="3">The sequence shown here is derived from an EMBL/GenBank/DDBJ whole genome shotgun (WGS) entry which is preliminary data.</text>
</comment>
<dbReference type="RefSeq" id="WP_137261884.1">
    <property type="nucleotide sequence ID" value="NZ_SZQL01000008.1"/>
</dbReference>
<feature type="domain" description="Glycosyltransferase subfamily 4-like N-terminal" evidence="2">
    <location>
        <begin position="17"/>
        <end position="210"/>
    </location>
</feature>
<keyword evidence="4" id="KW-1185">Reference proteome</keyword>
<dbReference type="PANTHER" id="PTHR45947:SF3">
    <property type="entry name" value="SULFOQUINOVOSYL TRANSFERASE SQD2"/>
    <property type="match status" value="1"/>
</dbReference>
<dbReference type="InterPro" id="IPR001296">
    <property type="entry name" value="Glyco_trans_1"/>
</dbReference>
<feature type="domain" description="Glycosyl transferase family 1" evidence="1">
    <location>
        <begin position="224"/>
        <end position="386"/>
    </location>
</feature>
<dbReference type="InterPro" id="IPR050194">
    <property type="entry name" value="Glycosyltransferase_grp1"/>
</dbReference>
<dbReference type="NCBIfam" id="NF007640">
    <property type="entry name" value="PRK10307.1"/>
    <property type="match status" value="1"/>
</dbReference>
<dbReference type="CDD" id="cd03794">
    <property type="entry name" value="GT4_WbuB-like"/>
    <property type="match status" value="1"/>
</dbReference>
<evidence type="ECO:0000259" key="1">
    <source>
        <dbReference type="Pfam" id="PF00534"/>
    </source>
</evidence>
<protein>
    <submittedName>
        <fullName evidence="3">Colanic acid biosynthesis glycosyltransferase WcaI</fullName>
    </submittedName>
</protein>
<dbReference type="Pfam" id="PF13579">
    <property type="entry name" value="Glyco_trans_4_4"/>
    <property type="match status" value="1"/>
</dbReference>
<keyword evidence="3" id="KW-0808">Transferase</keyword>
<dbReference type="AlphaFoldDB" id="A0A4U3L1W4"/>
<gene>
    <name evidence="3" type="primary">wcaI</name>
    <name evidence="3" type="ORF">FC093_11245</name>
</gene>
<organism evidence="3 4">
    <name type="scientific">Ilyomonas limi</name>
    <dbReference type="NCBI Taxonomy" id="2575867"/>
    <lineage>
        <taxon>Bacteria</taxon>
        <taxon>Pseudomonadati</taxon>
        <taxon>Bacteroidota</taxon>
        <taxon>Chitinophagia</taxon>
        <taxon>Chitinophagales</taxon>
        <taxon>Chitinophagaceae</taxon>
        <taxon>Ilyomonas</taxon>
    </lineage>
</organism>
<proteinExistence type="predicted"/>
<evidence type="ECO:0000259" key="2">
    <source>
        <dbReference type="Pfam" id="PF13579"/>
    </source>
</evidence>
<dbReference type="SUPFAM" id="SSF53756">
    <property type="entry name" value="UDP-Glycosyltransferase/glycogen phosphorylase"/>
    <property type="match status" value="1"/>
</dbReference>
<reference evidence="3 4" key="1">
    <citation type="submission" date="2019-05" db="EMBL/GenBank/DDBJ databases">
        <title>Panacibacter sp. strain 17mud1-8 Genome sequencing and assembly.</title>
        <authorList>
            <person name="Chhetri G."/>
        </authorList>
    </citation>
    <scope>NUCLEOTIDE SEQUENCE [LARGE SCALE GENOMIC DNA]</scope>
    <source>
        <strain evidence="3 4">17mud1-8</strain>
    </source>
</reference>
<name>A0A4U3L1W4_9BACT</name>
<dbReference type="OrthoDB" id="9811902at2"/>
<dbReference type="PANTHER" id="PTHR45947">
    <property type="entry name" value="SULFOQUINOVOSYL TRANSFERASE SQD2"/>
    <property type="match status" value="1"/>
</dbReference>
<dbReference type="Proteomes" id="UP000305848">
    <property type="component" value="Unassembled WGS sequence"/>
</dbReference>
<evidence type="ECO:0000313" key="4">
    <source>
        <dbReference type="Proteomes" id="UP000305848"/>
    </source>
</evidence>
<accession>A0A4U3L1W4</accession>
<dbReference type="Pfam" id="PF00534">
    <property type="entry name" value="Glycos_transf_1"/>
    <property type="match status" value="1"/>
</dbReference>
<evidence type="ECO:0000313" key="3">
    <source>
        <dbReference type="EMBL" id="TKK68204.1"/>
    </source>
</evidence>
<sequence length="435" mass="48921">MKRSILLISGNYSPEPTGIGKYNKEMTDWMADNGFEVTVISTYPYYPYWQLQAPYTRRHKWYSKERLITANGNVITVYRCPHYVPKKPTGARRMMLDFSFALAAFFQVLKLAAGKKFQYVITVIPPLPLGLLSVLYKKLRNATFLYHVQDLQIEAARDLQMIQSQRTIRNLFRIEQYILRHADIVSSISDGMIEKMQEKTTKPVVFFPNWADLHQFYPISDKGALKQAFGFATTDKVVLYSGSVGEKQGLEAILDAAAKEQNPAVKFVICGSGPYKEKLQQMAVCRKLDNVVFMPLQPLDQFNNFLNMADVHLIIQKANASDLVMPSKLTNILAVGGLALVTANANSTLHKLISKHKMGLLVPAEDAPALQQGIACALSQPMAAVQANALAYARQHLAIDEVMKTYFNHTLAPINLTVEQVAIKRKTVMSYFFNA</sequence>
<dbReference type="InterPro" id="IPR028098">
    <property type="entry name" value="Glyco_trans_4-like_N"/>
</dbReference>
<dbReference type="EMBL" id="SZQL01000008">
    <property type="protein sequence ID" value="TKK68204.1"/>
    <property type="molecule type" value="Genomic_DNA"/>
</dbReference>
<dbReference type="Gene3D" id="3.40.50.2000">
    <property type="entry name" value="Glycogen Phosphorylase B"/>
    <property type="match status" value="2"/>
</dbReference>
<dbReference type="GO" id="GO:0016758">
    <property type="term" value="F:hexosyltransferase activity"/>
    <property type="evidence" value="ECO:0007669"/>
    <property type="project" value="TreeGrafter"/>
</dbReference>